<dbReference type="AlphaFoldDB" id="A0AAW8MIF8"/>
<dbReference type="EMBL" id="JAVDVC010000015">
    <property type="protein sequence ID" value="MDR6961428.1"/>
    <property type="molecule type" value="Genomic_DNA"/>
</dbReference>
<accession>A0AAW8MIF8</accession>
<dbReference type="InterPro" id="IPR017642">
    <property type="entry name" value="DNA_S_mod_DndB"/>
</dbReference>
<gene>
    <name evidence="1" type="ORF">J2W43_005441</name>
</gene>
<comment type="caution">
    <text evidence="1">The sequence shown here is derived from an EMBL/GenBank/DDBJ whole genome shotgun (WGS) entry which is preliminary data.</text>
</comment>
<sequence>MAKVVKAKYATHDAPCLKTTFGAIPAFTFAMSAKDLLSLHYVAVRGKDLEEGAVQRPLSIRRINGIRSYILDGNTFFNSFIINWTDENFSPSFSNGSISIPLVPHAAQVLDGQHRLAGLETAIEIDSKVGDSELLVTMCIGLTTPDAARIFLNINTEQKPVPKSLVYDLFGDVVSDENHAINRATDLARDLNDDPDSPLYNLIKFPGAPRGQGNIELSTFVSALKDHLTPKKGTFYTYKLKEFDKQKAAISNFFTVIRDYYTEAKAWSSASKNPFLKAAGFNGAMDFFLDSLIKRCAEKGSFAIPVMKDFIGLDRDGIVTWEELKGKDGKTARKAIKDLLESNLLNSLLRHDDYQF</sequence>
<dbReference type="Pfam" id="PF14072">
    <property type="entry name" value="DndB"/>
    <property type="match status" value="1"/>
</dbReference>
<dbReference type="NCBIfam" id="TIGR03187">
    <property type="entry name" value="DGQHR"/>
    <property type="match status" value="1"/>
</dbReference>
<protein>
    <submittedName>
        <fullName evidence="1">DGQHR domain-containing protein</fullName>
    </submittedName>
</protein>
<dbReference type="InterPro" id="IPR017601">
    <property type="entry name" value="DGQHR-contain_dom"/>
</dbReference>
<evidence type="ECO:0000313" key="2">
    <source>
        <dbReference type="Proteomes" id="UP001252613"/>
    </source>
</evidence>
<evidence type="ECO:0000313" key="1">
    <source>
        <dbReference type="EMBL" id="MDR6961428.1"/>
    </source>
</evidence>
<dbReference type="Proteomes" id="UP001252613">
    <property type="component" value="Unassembled WGS sequence"/>
</dbReference>
<dbReference type="CDD" id="cd16413">
    <property type="entry name" value="DGQHR_domain"/>
    <property type="match status" value="1"/>
</dbReference>
<reference evidence="1" key="1">
    <citation type="submission" date="2023-07" db="EMBL/GenBank/DDBJ databases">
        <title>Sorghum-associated microbial communities from plants grown in Nebraska, USA.</title>
        <authorList>
            <person name="Schachtman D."/>
        </authorList>
    </citation>
    <scope>NUCLEOTIDE SEQUENCE</scope>
    <source>
        <strain evidence="1">3432</strain>
    </source>
</reference>
<proteinExistence type="predicted"/>
<name>A0AAW8MIF8_9PSED</name>
<organism evidence="1 2">
    <name type="scientific">Pseudomonas brassicacearum</name>
    <dbReference type="NCBI Taxonomy" id="930166"/>
    <lineage>
        <taxon>Bacteria</taxon>
        <taxon>Pseudomonadati</taxon>
        <taxon>Pseudomonadota</taxon>
        <taxon>Gammaproteobacteria</taxon>
        <taxon>Pseudomonadales</taxon>
        <taxon>Pseudomonadaceae</taxon>
        <taxon>Pseudomonas</taxon>
    </lineage>
</organism>
<dbReference type="RefSeq" id="WP_310367654.1">
    <property type="nucleotide sequence ID" value="NZ_JAVDVC010000015.1"/>
</dbReference>